<gene>
    <name evidence="3" type="ORF">LGQ90_01980</name>
</gene>
<comment type="caution">
    <text evidence="3">The sequence shown here is derived from an EMBL/GenBank/DDBJ whole genome shotgun (WGS) entry which is preliminary data.</text>
</comment>
<name>A0A9X1RWZ3_9FLAO</name>
<dbReference type="AlphaFoldDB" id="A0A9X1RWZ3"/>
<feature type="chain" id="PRO_5040744556" evidence="1">
    <location>
        <begin position="22"/>
        <end position="188"/>
    </location>
</feature>
<organism evidence="3 4">
    <name type="scientific">Christiangramia sediminis</name>
    <dbReference type="NCBI Taxonomy" id="2881336"/>
    <lineage>
        <taxon>Bacteria</taxon>
        <taxon>Pseudomonadati</taxon>
        <taxon>Bacteroidota</taxon>
        <taxon>Flavobacteriia</taxon>
        <taxon>Flavobacteriales</taxon>
        <taxon>Flavobacteriaceae</taxon>
        <taxon>Christiangramia</taxon>
    </lineage>
</organism>
<proteinExistence type="predicted"/>
<evidence type="ECO:0000313" key="4">
    <source>
        <dbReference type="Proteomes" id="UP001139414"/>
    </source>
</evidence>
<evidence type="ECO:0000313" key="3">
    <source>
        <dbReference type="EMBL" id="MCB7480020.1"/>
    </source>
</evidence>
<accession>A0A9X1RWZ3</accession>
<dbReference type="Pfam" id="PF14302">
    <property type="entry name" value="DUF4377"/>
    <property type="match status" value="1"/>
</dbReference>
<feature type="signal peptide" evidence="1">
    <location>
        <begin position="1"/>
        <end position="21"/>
    </location>
</feature>
<dbReference type="PROSITE" id="PS51257">
    <property type="entry name" value="PROKAR_LIPOPROTEIN"/>
    <property type="match status" value="1"/>
</dbReference>
<feature type="domain" description="DUF4377" evidence="2">
    <location>
        <begin position="39"/>
        <end position="115"/>
    </location>
</feature>
<protein>
    <submittedName>
        <fullName evidence="3">DUF4377 domain-containing protein</fullName>
    </submittedName>
</protein>
<evidence type="ECO:0000256" key="1">
    <source>
        <dbReference type="SAM" id="SignalP"/>
    </source>
</evidence>
<evidence type="ECO:0000259" key="2">
    <source>
        <dbReference type="Pfam" id="PF14302"/>
    </source>
</evidence>
<dbReference type="EMBL" id="JAJBZG010000001">
    <property type="protein sequence ID" value="MCB7480020.1"/>
    <property type="molecule type" value="Genomic_DNA"/>
</dbReference>
<keyword evidence="1" id="KW-0732">Signal</keyword>
<keyword evidence="4" id="KW-1185">Reference proteome</keyword>
<sequence length="188" mass="21628">MYFKLNIIVCMGLLASFFSTSCSLKGNPPSKPEMVEMRINHFRQTAVGEGPYLVYLIQEEEDIGNENWTYLYDRIEGFNYEPGYVYDLKVRKINIDNPPADGSSLKYILVNVMSKEKVPEDESFDIHLKAFGYTFVWESNDEMTLLNEYLIACNDLCGKLSSDLQKEEEVTGTFIHGPEETLILQTIY</sequence>
<dbReference type="Proteomes" id="UP001139414">
    <property type="component" value="Unassembled WGS sequence"/>
</dbReference>
<dbReference type="RefSeq" id="WP_229337591.1">
    <property type="nucleotide sequence ID" value="NZ_JAJBZG010000001.1"/>
</dbReference>
<reference evidence="3" key="1">
    <citation type="submission" date="2021-10" db="EMBL/GenBank/DDBJ databases">
        <title>Gramella sp. ASW11-100T, isolated from marine sediment.</title>
        <authorList>
            <person name="Xia C."/>
        </authorList>
    </citation>
    <scope>NUCLEOTIDE SEQUENCE</scope>
    <source>
        <strain evidence="3">ASW11-100</strain>
    </source>
</reference>
<dbReference type="InterPro" id="IPR025485">
    <property type="entry name" value="DUF4377"/>
</dbReference>